<evidence type="ECO:0000313" key="5">
    <source>
        <dbReference type="EMBL" id="BDG02027.1"/>
    </source>
</evidence>
<dbReference type="InterPro" id="IPR015946">
    <property type="entry name" value="KH_dom-like_a/b"/>
</dbReference>
<comment type="subcellular location">
    <subcellularLocation>
        <location evidence="3">Cytoplasm</location>
    </subcellularLocation>
</comment>
<dbReference type="Pfam" id="PF02033">
    <property type="entry name" value="RBFA"/>
    <property type="match status" value="1"/>
</dbReference>
<dbReference type="Proteomes" id="UP001162891">
    <property type="component" value="Chromosome"/>
</dbReference>
<dbReference type="PANTHER" id="PTHR33515:SF1">
    <property type="entry name" value="RIBOSOME-BINDING FACTOR A, CHLOROPLASTIC-RELATED"/>
    <property type="match status" value="1"/>
</dbReference>
<evidence type="ECO:0000256" key="3">
    <source>
        <dbReference type="HAMAP-Rule" id="MF_00003"/>
    </source>
</evidence>
<keyword evidence="2 3" id="KW-0690">Ribosome biogenesis</keyword>
<dbReference type="HAMAP" id="MF_00003">
    <property type="entry name" value="RbfA"/>
    <property type="match status" value="1"/>
</dbReference>
<gene>
    <name evidence="3 5" type="primary">rbfA</name>
    <name evidence="5" type="ORF">AMOR_10230</name>
</gene>
<keyword evidence="1 3" id="KW-0963">Cytoplasm</keyword>
<dbReference type="InterPro" id="IPR023799">
    <property type="entry name" value="RbfA_dom_sf"/>
</dbReference>
<dbReference type="SUPFAM" id="SSF89919">
    <property type="entry name" value="Ribosome-binding factor A, RbfA"/>
    <property type="match status" value="1"/>
</dbReference>
<feature type="region of interest" description="Disordered" evidence="4">
    <location>
        <begin position="114"/>
        <end position="135"/>
    </location>
</feature>
<evidence type="ECO:0000256" key="1">
    <source>
        <dbReference type="ARBA" id="ARBA00022490"/>
    </source>
</evidence>
<comment type="similarity">
    <text evidence="3">Belongs to the RbfA family.</text>
</comment>
<comment type="subunit">
    <text evidence="3">Monomer. Binds 30S ribosomal subunits, but not 50S ribosomal subunits or 70S ribosomes.</text>
</comment>
<evidence type="ECO:0000256" key="4">
    <source>
        <dbReference type="SAM" id="MobiDB-lite"/>
    </source>
</evidence>
<dbReference type="PROSITE" id="PS01319">
    <property type="entry name" value="RBFA"/>
    <property type="match status" value="1"/>
</dbReference>
<dbReference type="EMBL" id="AP025591">
    <property type="protein sequence ID" value="BDG02027.1"/>
    <property type="molecule type" value="Genomic_DNA"/>
</dbReference>
<dbReference type="RefSeq" id="WP_248359159.1">
    <property type="nucleotide sequence ID" value="NZ_AP025591.1"/>
</dbReference>
<organism evidence="5 6">
    <name type="scientific">Anaeromyxobacter oryzae</name>
    <dbReference type="NCBI Taxonomy" id="2918170"/>
    <lineage>
        <taxon>Bacteria</taxon>
        <taxon>Pseudomonadati</taxon>
        <taxon>Myxococcota</taxon>
        <taxon>Myxococcia</taxon>
        <taxon>Myxococcales</taxon>
        <taxon>Cystobacterineae</taxon>
        <taxon>Anaeromyxobacteraceae</taxon>
        <taxon>Anaeromyxobacter</taxon>
    </lineage>
</organism>
<reference evidence="6" key="1">
    <citation type="journal article" date="2022" name="Int. J. Syst. Evol. Microbiol.">
        <title>Anaeromyxobacter oryzae sp. nov., Anaeromyxobacter diazotrophicus sp. nov. and Anaeromyxobacter paludicola sp. nov., isolated from paddy soils.</title>
        <authorList>
            <person name="Itoh H."/>
            <person name="Xu Z."/>
            <person name="Mise K."/>
            <person name="Masuda Y."/>
            <person name="Ushijima N."/>
            <person name="Hayakawa C."/>
            <person name="Shiratori Y."/>
            <person name="Senoo K."/>
        </authorList>
    </citation>
    <scope>NUCLEOTIDE SEQUENCE [LARGE SCALE GENOMIC DNA]</scope>
    <source>
        <strain evidence="6">Red232</strain>
    </source>
</reference>
<dbReference type="Gene3D" id="3.30.300.20">
    <property type="match status" value="1"/>
</dbReference>
<accession>A0ABN6MLV0</accession>
<proteinExistence type="inferred from homology"/>
<evidence type="ECO:0000313" key="6">
    <source>
        <dbReference type="Proteomes" id="UP001162891"/>
    </source>
</evidence>
<protein>
    <recommendedName>
        <fullName evidence="3">Ribosome-binding factor A</fullName>
    </recommendedName>
</protein>
<sequence>MSTHNRPARVAEEFRHALSELLARGLKDPRITGFITVTGAKMSPDLKEVTVYVSIHGEEKEREQTLEGLRAAATYLQREASRHLKLRHTPHLRFVYDESVARGDRIDRLLREAKAQDAERAAAPAPAGGSGDDRS</sequence>
<name>A0ABN6MLV0_9BACT</name>
<evidence type="ECO:0000256" key="2">
    <source>
        <dbReference type="ARBA" id="ARBA00022517"/>
    </source>
</evidence>
<dbReference type="PANTHER" id="PTHR33515">
    <property type="entry name" value="RIBOSOME-BINDING FACTOR A, CHLOROPLASTIC-RELATED"/>
    <property type="match status" value="1"/>
</dbReference>
<keyword evidence="6" id="KW-1185">Reference proteome</keyword>
<comment type="function">
    <text evidence="3">One of several proteins that assist in the late maturation steps of the functional core of the 30S ribosomal subunit. Associates with free 30S ribosomal subunits (but not with 30S subunits that are part of 70S ribosomes or polysomes). Required for efficient processing of 16S rRNA. May interact with the 5'-terminal helix region of 16S rRNA.</text>
</comment>
<dbReference type="InterPro" id="IPR000238">
    <property type="entry name" value="RbfA"/>
</dbReference>
<dbReference type="NCBIfam" id="TIGR00082">
    <property type="entry name" value="rbfA"/>
    <property type="match status" value="1"/>
</dbReference>
<dbReference type="InterPro" id="IPR020053">
    <property type="entry name" value="Ribosome-bd_factorA_CS"/>
</dbReference>